<keyword evidence="3" id="KW-1185">Reference proteome</keyword>
<accession>A0A127QL84</accession>
<dbReference type="EMBL" id="CP013235">
    <property type="protein sequence ID" value="AMP10811.1"/>
    <property type="molecule type" value="Genomic_DNA"/>
</dbReference>
<dbReference type="AlphaFoldDB" id="A0A127QL84"/>
<dbReference type="Pfam" id="PF00903">
    <property type="entry name" value="Glyoxalase"/>
    <property type="match status" value="1"/>
</dbReference>
<dbReference type="GO" id="GO:0051213">
    <property type="term" value="F:dioxygenase activity"/>
    <property type="evidence" value="ECO:0007669"/>
    <property type="project" value="UniProtKB-KW"/>
</dbReference>
<protein>
    <submittedName>
        <fullName evidence="2">Glyoxalase/Bleomycin resistance /Dioxygenase superfamily protein</fullName>
    </submittedName>
</protein>
<evidence type="ECO:0000313" key="3">
    <source>
        <dbReference type="Proteomes" id="UP000071778"/>
    </source>
</evidence>
<dbReference type="Gene3D" id="3.10.180.10">
    <property type="entry name" value="2,3-Dihydroxybiphenyl 1,2-Dioxygenase, domain 1"/>
    <property type="match status" value="1"/>
</dbReference>
<dbReference type="SUPFAM" id="SSF54593">
    <property type="entry name" value="Glyoxalase/Bleomycin resistance protein/Dihydroxybiphenyl dioxygenase"/>
    <property type="match status" value="1"/>
</dbReference>
<feature type="domain" description="VOC" evidence="1">
    <location>
        <begin position="9"/>
        <end position="121"/>
    </location>
</feature>
<keyword evidence="2" id="KW-0223">Dioxygenase</keyword>
<evidence type="ECO:0000313" key="2">
    <source>
        <dbReference type="EMBL" id="AMP10811.1"/>
    </source>
</evidence>
<name>A0A127QL84_9BURK</name>
<organism evidence="2 3">
    <name type="scientific">Collimonas arenae</name>
    <dbReference type="NCBI Taxonomy" id="279058"/>
    <lineage>
        <taxon>Bacteria</taxon>
        <taxon>Pseudomonadati</taxon>
        <taxon>Pseudomonadota</taxon>
        <taxon>Betaproteobacteria</taxon>
        <taxon>Burkholderiales</taxon>
        <taxon>Oxalobacteraceae</taxon>
        <taxon>Collimonas</taxon>
    </lineage>
</organism>
<dbReference type="PATRIC" id="fig|279058.17.peg.3374"/>
<dbReference type="InterPro" id="IPR037523">
    <property type="entry name" value="VOC_core"/>
</dbReference>
<dbReference type="RefSeq" id="WP_231878986.1">
    <property type="nucleotide sequence ID" value="NZ_CP013233.1"/>
</dbReference>
<dbReference type="CDD" id="cd06587">
    <property type="entry name" value="VOC"/>
    <property type="match status" value="1"/>
</dbReference>
<reference evidence="2 3" key="1">
    <citation type="submission" date="2015-11" db="EMBL/GenBank/DDBJ databases">
        <title>Exploring the genomic traits of fungus-feeding bacterial genus Collimonas.</title>
        <authorList>
            <person name="Song C."/>
            <person name="Schmidt R."/>
            <person name="de Jager V."/>
            <person name="Krzyzanowska D."/>
            <person name="Jongedijk E."/>
            <person name="Cankar K."/>
            <person name="Beekwilder J."/>
            <person name="van Veen A."/>
            <person name="de Boer W."/>
            <person name="van Veen J.A."/>
            <person name="Garbeva P."/>
        </authorList>
    </citation>
    <scope>NUCLEOTIDE SEQUENCE [LARGE SCALE GENOMIC DNA]</scope>
    <source>
        <strain evidence="2 3">Ter282</strain>
    </source>
</reference>
<dbReference type="PROSITE" id="PS51819">
    <property type="entry name" value="VOC"/>
    <property type="match status" value="1"/>
</dbReference>
<dbReference type="InterPro" id="IPR029068">
    <property type="entry name" value="Glyas_Bleomycin-R_OHBP_Dase"/>
</dbReference>
<evidence type="ECO:0000259" key="1">
    <source>
        <dbReference type="PROSITE" id="PS51819"/>
    </source>
</evidence>
<dbReference type="InterPro" id="IPR004360">
    <property type="entry name" value="Glyas_Fos-R_dOase_dom"/>
</dbReference>
<gene>
    <name evidence="2" type="ORF">CAter282_3104</name>
</gene>
<sequence length="152" mass="16831">MFSVNQTMKFNHISFPSSDVDATAKFFEQHLGCTISSFGGSRIVKRHDFDIVVDGSGMRAVEWPENFHIGFEVPTAQDVVDLYEQFRAAGAELATGVLRHARGSRFFCVIPGGVQVEINTREDAAEQYRASFGRYQTAEGSDLSENQAAEKS</sequence>
<keyword evidence="2" id="KW-0560">Oxidoreductase</keyword>
<dbReference type="Proteomes" id="UP000071778">
    <property type="component" value="Chromosome"/>
</dbReference>
<proteinExistence type="predicted"/>